<keyword evidence="3" id="KW-1185">Reference proteome</keyword>
<comment type="similarity">
    <text evidence="1">Belongs to the cycloisomerase 2 family.</text>
</comment>
<dbReference type="Proteomes" id="UP000783686">
    <property type="component" value="Unassembled WGS sequence"/>
</dbReference>
<proteinExistence type="inferred from homology"/>
<dbReference type="Proteomes" id="UP000614601">
    <property type="component" value="Unassembled WGS sequence"/>
</dbReference>
<evidence type="ECO:0000313" key="3">
    <source>
        <dbReference type="Proteomes" id="UP000614601"/>
    </source>
</evidence>
<gene>
    <name evidence="2" type="ORF">BOKJ2_LOCUS390</name>
</gene>
<dbReference type="Pfam" id="PF10282">
    <property type="entry name" value="Lactonase"/>
    <property type="match status" value="1"/>
</dbReference>
<accession>A0A811JR97</accession>
<dbReference type="InterPro" id="IPR015943">
    <property type="entry name" value="WD40/YVTN_repeat-like_dom_sf"/>
</dbReference>
<evidence type="ECO:0000256" key="1">
    <source>
        <dbReference type="ARBA" id="ARBA00005564"/>
    </source>
</evidence>
<evidence type="ECO:0000313" key="2">
    <source>
        <dbReference type="EMBL" id="CAD5205706.1"/>
    </source>
</evidence>
<dbReference type="PANTHER" id="PTHR30344:SF1">
    <property type="entry name" value="6-PHOSPHOGLUCONOLACTONASE"/>
    <property type="match status" value="1"/>
</dbReference>
<dbReference type="AlphaFoldDB" id="A0A811JR97"/>
<dbReference type="Gene3D" id="2.130.10.10">
    <property type="entry name" value="YVTN repeat-like/Quinoprotein amine dehydrogenase"/>
    <property type="match status" value="1"/>
</dbReference>
<organism evidence="2 3">
    <name type="scientific">Bursaphelenchus okinawaensis</name>
    <dbReference type="NCBI Taxonomy" id="465554"/>
    <lineage>
        <taxon>Eukaryota</taxon>
        <taxon>Metazoa</taxon>
        <taxon>Ecdysozoa</taxon>
        <taxon>Nematoda</taxon>
        <taxon>Chromadorea</taxon>
        <taxon>Rhabditida</taxon>
        <taxon>Tylenchina</taxon>
        <taxon>Tylenchomorpha</taxon>
        <taxon>Aphelenchoidea</taxon>
        <taxon>Aphelenchoididae</taxon>
        <taxon>Bursaphelenchus</taxon>
    </lineage>
</organism>
<dbReference type="PANTHER" id="PTHR30344">
    <property type="entry name" value="6-PHOSPHOGLUCONOLACTONASE-RELATED"/>
    <property type="match status" value="1"/>
</dbReference>
<dbReference type="SUPFAM" id="SSF51004">
    <property type="entry name" value="C-terminal (heme d1) domain of cytochrome cd1-nitrite reductase"/>
    <property type="match status" value="1"/>
</dbReference>
<protein>
    <recommendedName>
        <fullName evidence="4">6-phosphogluconolactonase</fullName>
    </recommendedName>
</protein>
<reference evidence="2" key="1">
    <citation type="submission" date="2020-09" db="EMBL/GenBank/DDBJ databases">
        <authorList>
            <person name="Kikuchi T."/>
        </authorList>
    </citation>
    <scope>NUCLEOTIDE SEQUENCE</scope>
    <source>
        <strain evidence="2">SH1</strain>
    </source>
</reference>
<comment type="caution">
    <text evidence="2">The sequence shown here is derived from an EMBL/GenBank/DDBJ whole genome shotgun (WGS) entry which is preliminary data.</text>
</comment>
<name>A0A811JR97_9BILA</name>
<dbReference type="GO" id="GO:0017057">
    <property type="term" value="F:6-phosphogluconolactonase activity"/>
    <property type="evidence" value="ECO:0007669"/>
    <property type="project" value="TreeGrafter"/>
</dbReference>
<dbReference type="OrthoDB" id="5785031at2759"/>
<dbReference type="InterPro" id="IPR019405">
    <property type="entry name" value="Lactonase_7-beta_prop"/>
</dbReference>
<dbReference type="EMBL" id="CAJFCW020000001">
    <property type="protein sequence ID" value="CAG9078779.1"/>
    <property type="molecule type" value="Genomic_DNA"/>
</dbReference>
<evidence type="ECO:0008006" key="4">
    <source>
        <dbReference type="Google" id="ProtNLM"/>
    </source>
</evidence>
<dbReference type="InterPro" id="IPR050282">
    <property type="entry name" value="Cycloisomerase_2"/>
</dbReference>
<dbReference type="InterPro" id="IPR011048">
    <property type="entry name" value="Haem_d1_sf"/>
</dbReference>
<dbReference type="EMBL" id="CAJFDH010000001">
    <property type="protein sequence ID" value="CAD5205706.1"/>
    <property type="molecule type" value="Genomic_DNA"/>
</dbReference>
<sequence length="359" mass="40232">MTSKVLFIGSYTEPPYAPEKIDHGLYVLKLDGEKLSIIGKKDVKNISWFLKDKTGTKLYALTEAKAPLSALHRFDIDRSNGELHHHKTVNFDEPGACYLSSLREDDINLLAIAFYDGGVVRTVCEDDAGHLHPHPPVVFEDVSGVIADRQEAPHPHSVFPLESGDEFLVADLGADALYKLRCHENKSRIMHKIKLPPGNGPRHVLKHPKYDLLFVLNELANTLVVYESDGLYTQLTKTDEKSALGNLEHSYKVPDDPIQCAAHLQISDNGEYVLVSNRGRHNSITVFRIVNPREGKLELVETFSSDGHFPRFFQLIDDKYVVVANQLSNNIKLFRFNEGVLEGPIHEIEVPNPAAICVL</sequence>